<name>A0A7C2YY45_9CREN</name>
<feature type="transmembrane region" description="Helical" evidence="1">
    <location>
        <begin position="6"/>
        <end position="30"/>
    </location>
</feature>
<keyword evidence="1" id="KW-0812">Transmembrane</keyword>
<keyword evidence="1" id="KW-0472">Membrane</keyword>
<dbReference type="Proteomes" id="UP000885664">
    <property type="component" value="Unassembled WGS sequence"/>
</dbReference>
<gene>
    <name evidence="2" type="ORF">ENO36_01590</name>
</gene>
<reference evidence="2" key="1">
    <citation type="journal article" date="2020" name="mSystems">
        <title>Genome- and Community-Level Interaction Insights into Carbon Utilization and Element Cycling Functions of Hydrothermarchaeota in Hydrothermal Sediment.</title>
        <authorList>
            <person name="Zhou Z."/>
            <person name="Liu Y."/>
            <person name="Xu W."/>
            <person name="Pan J."/>
            <person name="Luo Z.H."/>
            <person name="Li M."/>
        </authorList>
    </citation>
    <scope>NUCLEOTIDE SEQUENCE [LARGE SCALE GENOMIC DNA]</scope>
    <source>
        <strain evidence="2">SpSt-1259</strain>
    </source>
</reference>
<dbReference type="InterPro" id="IPR013373">
    <property type="entry name" value="Flagellin/pilin_N_arc"/>
</dbReference>
<organism evidence="2">
    <name type="scientific">Fervidicoccus fontis</name>
    <dbReference type="NCBI Taxonomy" id="683846"/>
    <lineage>
        <taxon>Archaea</taxon>
        <taxon>Thermoproteota</taxon>
        <taxon>Thermoprotei</taxon>
        <taxon>Fervidicoccales</taxon>
        <taxon>Fervidicoccaceae</taxon>
        <taxon>Fervidicoccus</taxon>
    </lineage>
</organism>
<dbReference type="NCBIfam" id="TIGR02537">
    <property type="entry name" value="arch_flag_Nterm"/>
    <property type="match status" value="1"/>
</dbReference>
<dbReference type="AlphaFoldDB" id="A0A7C2YY45"/>
<accession>A0A7C2YY45</accession>
<evidence type="ECO:0000256" key="1">
    <source>
        <dbReference type="SAM" id="Phobius"/>
    </source>
</evidence>
<evidence type="ECO:0000313" key="2">
    <source>
        <dbReference type="EMBL" id="HEU97535.1"/>
    </source>
</evidence>
<proteinExistence type="predicted"/>
<evidence type="ECO:0008006" key="3">
    <source>
        <dbReference type="Google" id="ProtNLM"/>
    </source>
</evidence>
<protein>
    <recommendedName>
        <fullName evidence="3">Type IV pilin</fullName>
    </recommendedName>
</protein>
<keyword evidence="1" id="KW-1133">Transmembrane helix</keyword>
<sequence length="152" mass="16022">MKERAISPIIATVILVAVTIALAVGVALWFSGIIGGAGKIEQLQIMPDSNITITYNSQSNTTSGALYLHVRNVGGIDSKIISIKVVNTNIQGTFTLSSTTTTTTTFPIVVKMGADMWITADVSGIINSPGTYQVTVYTDAGNSYNQVVTAYS</sequence>
<comment type="caution">
    <text evidence="2">The sequence shown here is derived from an EMBL/GenBank/DDBJ whole genome shotgun (WGS) entry which is preliminary data.</text>
</comment>
<dbReference type="EMBL" id="DSFE01000039">
    <property type="protein sequence ID" value="HEU97535.1"/>
    <property type="molecule type" value="Genomic_DNA"/>
</dbReference>